<dbReference type="AlphaFoldDB" id="X1RHF9"/>
<dbReference type="EMBL" id="BARV01044705">
    <property type="protein sequence ID" value="GAI62585.1"/>
    <property type="molecule type" value="Genomic_DNA"/>
</dbReference>
<proteinExistence type="predicted"/>
<comment type="caution">
    <text evidence="1">The sequence shown here is derived from an EMBL/GenBank/DDBJ whole genome shotgun (WGS) entry which is preliminary data.</text>
</comment>
<name>X1RHF9_9ZZZZ</name>
<feature type="non-terminal residue" evidence="1">
    <location>
        <position position="47"/>
    </location>
</feature>
<reference evidence="1" key="1">
    <citation type="journal article" date="2014" name="Front. Microbiol.">
        <title>High frequency of phylogenetically diverse reductive dehalogenase-homologous genes in deep subseafloor sedimentary metagenomes.</title>
        <authorList>
            <person name="Kawai M."/>
            <person name="Futagami T."/>
            <person name="Toyoda A."/>
            <person name="Takaki Y."/>
            <person name="Nishi S."/>
            <person name="Hori S."/>
            <person name="Arai W."/>
            <person name="Tsubouchi T."/>
            <person name="Morono Y."/>
            <person name="Uchiyama I."/>
            <person name="Ito T."/>
            <person name="Fujiyama A."/>
            <person name="Inagaki F."/>
            <person name="Takami H."/>
        </authorList>
    </citation>
    <scope>NUCLEOTIDE SEQUENCE</scope>
    <source>
        <strain evidence="1">Expedition CK06-06</strain>
    </source>
</reference>
<evidence type="ECO:0000313" key="1">
    <source>
        <dbReference type="EMBL" id="GAI62585.1"/>
    </source>
</evidence>
<accession>X1RHF9</accession>
<protein>
    <submittedName>
        <fullName evidence="1">Uncharacterized protein</fullName>
    </submittedName>
</protein>
<sequence>MVKEDLERMKEYHRQRRINPGKALGNYEFRLRDRYGKVKDIFLTIDI</sequence>
<gene>
    <name evidence="1" type="ORF">S06H3_65984</name>
</gene>
<organism evidence="1">
    <name type="scientific">marine sediment metagenome</name>
    <dbReference type="NCBI Taxonomy" id="412755"/>
    <lineage>
        <taxon>unclassified sequences</taxon>
        <taxon>metagenomes</taxon>
        <taxon>ecological metagenomes</taxon>
    </lineage>
</organism>